<reference evidence="1 2" key="1">
    <citation type="submission" date="2015-04" db="EMBL/GenBank/DDBJ databases">
        <authorList>
            <person name="Syromyatnikov M.Y."/>
            <person name="Popov V.N."/>
        </authorList>
    </citation>
    <scope>NUCLEOTIDE SEQUENCE [LARGE SCALE GENOMIC DNA]</scope>
</reference>
<protein>
    <submittedName>
        <fullName evidence="1">CLUMA_CG008818, isoform A</fullName>
    </submittedName>
</protein>
<sequence>MFGKEPLSFGDYFSVDFVVSNLESPENVHYAIHVMQSISIIGSRVNLRNIGERSVRLQVFKNN</sequence>
<evidence type="ECO:0000313" key="2">
    <source>
        <dbReference type="Proteomes" id="UP000183832"/>
    </source>
</evidence>
<accession>A0A1J1I6Z1</accession>
<keyword evidence="2" id="KW-1185">Reference proteome</keyword>
<proteinExistence type="predicted"/>
<dbReference type="EMBL" id="CVRI01000041">
    <property type="protein sequence ID" value="CRK95348.1"/>
    <property type="molecule type" value="Genomic_DNA"/>
</dbReference>
<dbReference type="AlphaFoldDB" id="A0A1J1I6Z1"/>
<evidence type="ECO:0000313" key="1">
    <source>
        <dbReference type="EMBL" id="CRK95348.1"/>
    </source>
</evidence>
<name>A0A1J1I6Z1_9DIPT</name>
<organism evidence="1 2">
    <name type="scientific">Clunio marinus</name>
    <dbReference type="NCBI Taxonomy" id="568069"/>
    <lineage>
        <taxon>Eukaryota</taxon>
        <taxon>Metazoa</taxon>
        <taxon>Ecdysozoa</taxon>
        <taxon>Arthropoda</taxon>
        <taxon>Hexapoda</taxon>
        <taxon>Insecta</taxon>
        <taxon>Pterygota</taxon>
        <taxon>Neoptera</taxon>
        <taxon>Endopterygota</taxon>
        <taxon>Diptera</taxon>
        <taxon>Nematocera</taxon>
        <taxon>Chironomoidea</taxon>
        <taxon>Chironomidae</taxon>
        <taxon>Clunio</taxon>
    </lineage>
</organism>
<gene>
    <name evidence="1" type="ORF">CLUMA_CG008818</name>
</gene>
<dbReference type="Proteomes" id="UP000183832">
    <property type="component" value="Unassembled WGS sequence"/>
</dbReference>